<name>A0A8B3DFV4_VIBHA</name>
<evidence type="ECO:0000313" key="3">
    <source>
        <dbReference type="Proteomes" id="UP000253437"/>
    </source>
</evidence>
<protein>
    <submittedName>
        <fullName evidence="2">Fe-S cluster assembly protein SufD</fullName>
    </submittedName>
</protein>
<organism evidence="2 3">
    <name type="scientific">Vibrio harveyi</name>
    <name type="common">Beneckea harveyi</name>
    <dbReference type="NCBI Taxonomy" id="669"/>
    <lineage>
        <taxon>Bacteria</taxon>
        <taxon>Pseudomonadati</taxon>
        <taxon>Pseudomonadota</taxon>
        <taxon>Gammaproteobacteria</taxon>
        <taxon>Vibrionales</taxon>
        <taxon>Vibrionaceae</taxon>
        <taxon>Vibrio</taxon>
    </lineage>
</organism>
<dbReference type="InterPro" id="IPR055346">
    <property type="entry name" value="Fe-S_cluster_assembly_SufBD"/>
</dbReference>
<dbReference type="InterPro" id="IPR000825">
    <property type="entry name" value="SUF_FeS_clus_asmbl_SufBD_core"/>
</dbReference>
<dbReference type="SUPFAM" id="SSF101960">
    <property type="entry name" value="Stabilizer of iron transporter SufD"/>
    <property type="match status" value="1"/>
</dbReference>
<dbReference type="NCBIfam" id="NF008194">
    <property type="entry name" value="PRK10948.1"/>
    <property type="match status" value="1"/>
</dbReference>
<comment type="caution">
    <text evidence="2">The sequence shown here is derived from an EMBL/GenBank/DDBJ whole genome shotgun (WGS) entry which is preliminary data.</text>
</comment>
<gene>
    <name evidence="2" type="primary">sufD</name>
    <name evidence="2" type="ORF">DS957_019015</name>
</gene>
<dbReference type="EMBL" id="QOUW02000089">
    <property type="protein sequence ID" value="RIW09074.1"/>
    <property type="molecule type" value="Genomic_DNA"/>
</dbReference>
<sequence>MVGSPERSNCLLPFSDYLKPRLIELDEVAKYHWQAALAQGLPTRQHEDWKYTSLEGFDAIDFSSQRETDVSMAFIQAHKLDMDAERLVFVNGQFQPNLSDIDGEAFRLSLLNGDAKQALPAAIAPEIFLHLTEAFSDTTLLIEVDAKHIVAKPIYLMQIESRPQGGMAHHRVHLKVGQSSEVKIVEHLLSACHGNRVAASYSGSRLTMEVSDNAELTHYKLCLGSVEHYHFAHNDLFVGRDANVSSQTFLLSGQLTRHHTSCQLNGENTEIEINSLALPSHQQTYDTRTYLEHNKGHCTSQQLHKIIASQQGKAVFNGMIKVAPNALKTDGQMDNHNLLLSKACEVNSKPQLEIYADDVKCSHGTTTGALSKEQVFYLQARGLPKHQAEQLITLAFAAEVAEAIDIDVIRTLVLQHIESKLAEVNA</sequence>
<dbReference type="AlphaFoldDB" id="A0A8B3DFV4"/>
<dbReference type="InterPro" id="IPR011542">
    <property type="entry name" value="SUF_FeS_clus_asmbl_SufD"/>
</dbReference>
<dbReference type="NCBIfam" id="TIGR01981">
    <property type="entry name" value="sufD"/>
    <property type="match status" value="1"/>
</dbReference>
<reference evidence="2 3" key="1">
    <citation type="submission" date="2018-08" db="EMBL/GenBank/DDBJ databases">
        <title>Vibrio harveyi strains pathogenic to white snook Centropomus viridis Lockington (1877) and potential probiotic bacteria.</title>
        <authorList>
            <person name="Soto-Rodriguez S."/>
            <person name="Gomez-Gil B."/>
            <person name="Lozano-Olvera R."/>
        </authorList>
    </citation>
    <scope>NUCLEOTIDE SEQUENCE [LARGE SCALE GENOMIC DNA]</scope>
    <source>
        <strain evidence="2 3">CAIM 1508</strain>
    </source>
</reference>
<dbReference type="InterPro" id="IPR037284">
    <property type="entry name" value="SUF_FeS_clus_asmbl_SufBD_sf"/>
</dbReference>
<dbReference type="RefSeq" id="WP_017818898.1">
    <property type="nucleotide sequence ID" value="NZ_BJKR01000052.1"/>
</dbReference>
<dbReference type="PANTHER" id="PTHR43575:SF1">
    <property type="entry name" value="PROTEIN ABCI7, CHLOROPLASTIC"/>
    <property type="match status" value="1"/>
</dbReference>
<evidence type="ECO:0000259" key="1">
    <source>
        <dbReference type="Pfam" id="PF01458"/>
    </source>
</evidence>
<evidence type="ECO:0000313" key="2">
    <source>
        <dbReference type="EMBL" id="RIW09074.1"/>
    </source>
</evidence>
<accession>A0A8B3DFV4</accession>
<feature type="domain" description="SUF system FeS cluster assembly SufBD core" evidence="1">
    <location>
        <begin position="164"/>
        <end position="396"/>
    </location>
</feature>
<dbReference type="Proteomes" id="UP000253437">
    <property type="component" value="Unassembled WGS sequence"/>
</dbReference>
<proteinExistence type="predicted"/>
<dbReference type="Pfam" id="PF01458">
    <property type="entry name" value="SUFBD_core"/>
    <property type="match status" value="1"/>
</dbReference>
<dbReference type="GO" id="GO:0016226">
    <property type="term" value="P:iron-sulfur cluster assembly"/>
    <property type="evidence" value="ECO:0007669"/>
    <property type="project" value="InterPro"/>
</dbReference>
<dbReference type="PANTHER" id="PTHR43575">
    <property type="entry name" value="PROTEIN ABCI7, CHLOROPLASTIC"/>
    <property type="match status" value="1"/>
</dbReference>